<sequence length="505" mass="54434">MRSRVFSHCFRATNCRLHARRFGSRAAISRKLTLAVSPQTSKSRVIEALTTHRASASDKLRAGTVESTGHGAAILASRDFTTWLEDESFMSNLLEALFKSANGGQANLPGLDVLSGVTDGLSPHRLLGEPQTGFSILYGSSTNILPGLWEREGFESVSEDKASSVSFITNPLAGDSRPLEITLPLANTIFQNGRRSTLYASKWQSNDMGRMTLGTMNQKSTQKIAMNLGSVNHTSSIVPLLPLTPPRKIVAGLGNIVRQVEVDGSTTPASQELETLIPQVFDARSERYGASSSGPIGVWCWVIPPHVVEAKKLLELKVFQAGSSQTEADLALEATEALSSLLSSGCRLHKILSGGGGWGLKQGLLSLDPETSYAQPEQDDIEMFIRSFQERDSSDQSEGLVTPGSYLMFCIEPYWTEEAVKSSNLLKSKRSLTLGVAPNHDQDSSPQLSSEGVEVVEGHFGATSSTGLFLRTVPDVPSIGANDETAGAYSAYTTKVDVPRSYFSV</sequence>
<evidence type="ECO:0000313" key="1">
    <source>
        <dbReference type="EMBL" id="CAJ2513875.1"/>
    </source>
</evidence>
<dbReference type="AlphaFoldDB" id="A0AAI8W0A7"/>
<proteinExistence type="predicted"/>
<dbReference type="Proteomes" id="UP001295740">
    <property type="component" value="Unassembled WGS sequence"/>
</dbReference>
<reference evidence="1" key="1">
    <citation type="submission" date="2023-10" db="EMBL/GenBank/DDBJ databases">
        <authorList>
            <person name="Hackl T."/>
        </authorList>
    </citation>
    <scope>NUCLEOTIDE SEQUENCE</scope>
</reference>
<dbReference type="EMBL" id="CAUWAG010000020">
    <property type="protein sequence ID" value="CAJ2513875.1"/>
    <property type="molecule type" value="Genomic_DNA"/>
</dbReference>
<accession>A0AAI8W0A7</accession>
<name>A0AAI8W0A7_9PEZI</name>
<organism evidence="1 2">
    <name type="scientific">Anthostomella pinea</name>
    <dbReference type="NCBI Taxonomy" id="933095"/>
    <lineage>
        <taxon>Eukaryota</taxon>
        <taxon>Fungi</taxon>
        <taxon>Dikarya</taxon>
        <taxon>Ascomycota</taxon>
        <taxon>Pezizomycotina</taxon>
        <taxon>Sordariomycetes</taxon>
        <taxon>Xylariomycetidae</taxon>
        <taxon>Xylariales</taxon>
        <taxon>Xylariaceae</taxon>
        <taxon>Anthostomella</taxon>
    </lineage>
</organism>
<keyword evidence="2" id="KW-1185">Reference proteome</keyword>
<comment type="caution">
    <text evidence="1">The sequence shown here is derived from an EMBL/GenBank/DDBJ whole genome shotgun (WGS) entry which is preliminary data.</text>
</comment>
<gene>
    <name evidence="1" type="ORF">KHLLAP_LOCUS14343</name>
</gene>
<protein>
    <submittedName>
        <fullName evidence="1">Uu.00g019940.m01.CDS01</fullName>
    </submittedName>
</protein>
<evidence type="ECO:0000313" key="2">
    <source>
        <dbReference type="Proteomes" id="UP001295740"/>
    </source>
</evidence>